<evidence type="ECO:0000313" key="2">
    <source>
        <dbReference type="EMBL" id="MFC4670177.1"/>
    </source>
</evidence>
<evidence type="ECO:0000313" key="3">
    <source>
        <dbReference type="Proteomes" id="UP001595973"/>
    </source>
</evidence>
<feature type="domain" description="SnoaL-like" evidence="1">
    <location>
        <begin position="12"/>
        <end position="88"/>
    </location>
</feature>
<dbReference type="Gene3D" id="3.10.450.50">
    <property type="match status" value="1"/>
</dbReference>
<gene>
    <name evidence="2" type="ORF">ACFO5X_16555</name>
</gene>
<sequence length="104" mass="11390">MPMTLPPPVAAYFAASTPQAIAATFTEDALVTDERRTHRGRAAILAWREEVAQIAFQQEILRAAPQGDGFRVTCRVSGSFPGSPVELDYDFRVAGNAISRLQIR</sequence>
<proteinExistence type="predicted"/>
<organism evidence="2 3">
    <name type="scientific">Seohaeicola nanhaiensis</name>
    <dbReference type="NCBI Taxonomy" id="1387282"/>
    <lineage>
        <taxon>Bacteria</taxon>
        <taxon>Pseudomonadati</taxon>
        <taxon>Pseudomonadota</taxon>
        <taxon>Alphaproteobacteria</taxon>
        <taxon>Rhodobacterales</taxon>
        <taxon>Roseobacteraceae</taxon>
        <taxon>Seohaeicola</taxon>
    </lineage>
</organism>
<dbReference type="Pfam" id="PF12680">
    <property type="entry name" value="SnoaL_2"/>
    <property type="match status" value="1"/>
</dbReference>
<accession>A0ABV9KJ81</accession>
<dbReference type="Proteomes" id="UP001595973">
    <property type="component" value="Unassembled WGS sequence"/>
</dbReference>
<reference evidence="3" key="1">
    <citation type="journal article" date="2019" name="Int. J. Syst. Evol. Microbiol.">
        <title>The Global Catalogue of Microorganisms (GCM) 10K type strain sequencing project: providing services to taxonomists for standard genome sequencing and annotation.</title>
        <authorList>
            <consortium name="The Broad Institute Genomics Platform"/>
            <consortium name="The Broad Institute Genome Sequencing Center for Infectious Disease"/>
            <person name="Wu L."/>
            <person name="Ma J."/>
        </authorList>
    </citation>
    <scope>NUCLEOTIDE SEQUENCE [LARGE SCALE GENOMIC DNA]</scope>
    <source>
        <strain evidence="3">CGMCC 4.7283</strain>
    </source>
</reference>
<dbReference type="SUPFAM" id="SSF54427">
    <property type="entry name" value="NTF2-like"/>
    <property type="match status" value="1"/>
</dbReference>
<protein>
    <submittedName>
        <fullName evidence="2">Nuclear transport factor 2 family protein</fullName>
    </submittedName>
</protein>
<keyword evidence="3" id="KW-1185">Reference proteome</keyword>
<dbReference type="InterPro" id="IPR032710">
    <property type="entry name" value="NTF2-like_dom_sf"/>
</dbReference>
<evidence type="ECO:0000259" key="1">
    <source>
        <dbReference type="Pfam" id="PF12680"/>
    </source>
</evidence>
<name>A0ABV9KJ81_9RHOB</name>
<dbReference type="InterPro" id="IPR037401">
    <property type="entry name" value="SnoaL-like"/>
</dbReference>
<dbReference type="RefSeq" id="WP_380718904.1">
    <property type="nucleotide sequence ID" value="NZ_JBHSGI010000024.1"/>
</dbReference>
<dbReference type="EMBL" id="JBHSGI010000024">
    <property type="protein sequence ID" value="MFC4670177.1"/>
    <property type="molecule type" value="Genomic_DNA"/>
</dbReference>
<comment type="caution">
    <text evidence="2">The sequence shown here is derived from an EMBL/GenBank/DDBJ whole genome shotgun (WGS) entry which is preliminary data.</text>
</comment>